<keyword evidence="4" id="KW-1185">Reference proteome</keyword>
<reference evidence="3" key="1">
    <citation type="submission" date="2022-06" db="EMBL/GenBank/DDBJ databases">
        <title>Isolation and Genomics of Futiania mangrovii gen. nov., sp. nov., a Rare and Metabolically-versatile member in the Class Alphaproteobacteria.</title>
        <authorList>
            <person name="Liu L."/>
            <person name="Huang W.-C."/>
            <person name="Pan J."/>
            <person name="Li J."/>
            <person name="Huang Y."/>
            <person name="Du H."/>
            <person name="Liu Y."/>
            <person name="Li M."/>
        </authorList>
    </citation>
    <scope>NUCLEOTIDE SEQUENCE</scope>
    <source>
        <strain evidence="3">FT118</strain>
    </source>
</reference>
<dbReference type="InterPro" id="IPR011249">
    <property type="entry name" value="Metalloenz_LuxS/M16"/>
</dbReference>
<dbReference type="EMBL" id="JAMZFT010000001">
    <property type="protein sequence ID" value="MCP1334812.1"/>
    <property type="molecule type" value="Genomic_DNA"/>
</dbReference>
<accession>A0A9J6P7L5</accession>
<gene>
    <name evidence="3" type="ORF">NJQ99_00135</name>
</gene>
<feature type="signal peptide" evidence="1">
    <location>
        <begin position="1"/>
        <end position="43"/>
    </location>
</feature>
<feature type="chain" id="PRO_5039932795" evidence="1">
    <location>
        <begin position="44"/>
        <end position="470"/>
    </location>
</feature>
<dbReference type="PANTHER" id="PTHR11851">
    <property type="entry name" value="METALLOPROTEASE"/>
    <property type="match status" value="1"/>
</dbReference>
<dbReference type="RefSeq" id="WP_269330780.1">
    <property type="nucleotide sequence ID" value="NZ_JAMZFT010000001.1"/>
</dbReference>
<dbReference type="PANTHER" id="PTHR11851:SF224">
    <property type="entry name" value="PROCESSING PROTEASE"/>
    <property type="match status" value="1"/>
</dbReference>
<name>A0A9J6P7L5_9PROT</name>
<dbReference type="Pfam" id="PF05193">
    <property type="entry name" value="Peptidase_M16_C"/>
    <property type="match status" value="1"/>
</dbReference>
<comment type="caution">
    <text evidence="3">The sequence shown here is derived from an EMBL/GenBank/DDBJ whole genome shotgun (WGS) entry which is preliminary data.</text>
</comment>
<evidence type="ECO:0000313" key="4">
    <source>
        <dbReference type="Proteomes" id="UP001055804"/>
    </source>
</evidence>
<evidence type="ECO:0000313" key="3">
    <source>
        <dbReference type="EMBL" id="MCP1334812.1"/>
    </source>
</evidence>
<dbReference type="GO" id="GO:0046872">
    <property type="term" value="F:metal ion binding"/>
    <property type="evidence" value="ECO:0007669"/>
    <property type="project" value="InterPro"/>
</dbReference>
<keyword evidence="1" id="KW-0732">Signal</keyword>
<dbReference type="InterPro" id="IPR007863">
    <property type="entry name" value="Peptidase_M16_C"/>
</dbReference>
<dbReference type="AlphaFoldDB" id="A0A9J6P7L5"/>
<feature type="domain" description="Peptidase M16 C-terminal" evidence="2">
    <location>
        <begin position="210"/>
        <end position="385"/>
    </location>
</feature>
<evidence type="ECO:0000259" key="2">
    <source>
        <dbReference type="Pfam" id="PF05193"/>
    </source>
</evidence>
<dbReference type="Proteomes" id="UP001055804">
    <property type="component" value="Unassembled WGS sequence"/>
</dbReference>
<dbReference type="Gene3D" id="3.30.830.10">
    <property type="entry name" value="Metalloenzyme, LuxS/M16 peptidase-like"/>
    <property type="match status" value="2"/>
</dbReference>
<proteinExistence type="predicted"/>
<organism evidence="3 4">
    <name type="scientific">Futiania mangrovi</name>
    <dbReference type="NCBI Taxonomy" id="2959716"/>
    <lineage>
        <taxon>Bacteria</taxon>
        <taxon>Pseudomonadati</taxon>
        <taxon>Pseudomonadota</taxon>
        <taxon>Alphaproteobacteria</taxon>
        <taxon>Futianiales</taxon>
        <taxon>Futianiaceae</taxon>
        <taxon>Futiania</taxon>
    </lineage>
</organism>
<evidence type="ECO:0000256" key="1">
    <source>
        <dbReference type="SAM" id="SignalP"/>
    </source>
</evidence>
<protein>
    <submittedName>
        <fullName evidence="3">Insulinase family protein</fullName>
    </submittedName>
</protein>
<dbReference type="InterPro" id="IPR050361">
    <property type="entry name" value="MPP/UQCRC_Complex"/>
</dbReference>
<dbReference type="SUPFAM" id="SSF63411">
    <property type="entry name" value="LuxS/MPP-like metallohydrolase"/>
    <property type="match status" value="2"/>
</dbReference>
<sequence>MRYPTRHTARVGVRACEQQSLLACLAALLAAALLLAMAPNARAATEIQRVVSPGGIEAWLVEDYTVPVIALEAAFEGGAALDPAGKAGLATFAAATLDEGAGPYDSRAFAERLEDLNVSISFSAGRDRFGVSLKSLSQTRDEAFGLLRLALAEPRFDTEPVERIRRQLLIGARARQQDPGDRAAAAFFARAFPGHPYATPTEGTLETIPDITREDLQTFAATRLARGGLRIAVAGAISADELGPLLDSTFASLPGGAPASAVPDASVAGSGVTVERMDVPQSSILFGLPGIARDDPDFIPAYVMNYVLGGGGFASRLTQQVRVERGLAYSVYSYLAPLDHGPLWIGGAGTQNARVAETLDVVRAELARMRDGGVTEQELADAKTYLTGAYPLRFDTNSKIAGQLLSIQVEGLGIDYPVRRNALIEAVTRDDIARVARRLLDPDRLLVVIAGAPEGIGEAAPAPAPPVVSQ</sequence>